<feature type="transmembrane region" description="Helical" evidence="1">
    <location>
        <begin position="53"/>
        <end position="69"/>
    </location>
</feature>
<sequence>MTFCQNSHKMRKKAMEVECDMIFQNNKKAWIVFAVTVIAAIPAYFILRQETEIFVFPAVQAALLILGSLESVKTWCMNYKMSVMRSEHQYYFMLFLGVLLMLFVGIGYFYTTYTELAGVS</sequence>
<accession>A0A4P6LYI8</accession>
<dbReference type="Proteomes" id="UP000289794">
    <property type="component" value="Chromosome"/>
</dbReference>
<keyword evidence="1" id="KW-0472">Membrane</keyword>
<protein>
    <submittedName>
        <fullName evidence="2">Uncharacterized protein</fullName>
    </submittedName>
</protein>
<evidence type="ECO:0000256" key="1">
    <source>
        <dbReference type="SAM" id="Phobius"/>
    </source>
</evidence>
<evidence type="ECO:0000313" key="3">
    <source>
        <dbReference type="Proteomes" id="UP000289794"/>
    </source>
</evidence>
<dbReference type="KEGG" id="bpro:PMF13cell1_02402"/>
<reference evidence="2 3" key="1">
    <citation type="submission" date="2019-01" db="EMBL/GenBank/DDBJ databases">
        <title>PMF-metabolizing Aryl O-demethylase.</title>
        <authorList>
            <person name="Kim M."/>
        </authorList>
    </citation>
    <scope>NUCLEOTIDE SEQUENCE [LARGE SCALE GENOMIC DNA]</scope>
    <source>
        <strain evidence="2 3">PMF1</strain>
    </source>
</reference>
<proteinExistence type="predicted"/>
<feature type="transmembrane region" description="Helical" evidence="1">
    <location>
        <begin position="29"/>
        <end position="47"/>
    </location>
</feature>
<gene>
    <name evidence="2" type="ORF">PMF13cell1_02402</name>
</gene>
<name>A0A4P6LYI8_9FIRM</name>
<organism evidence="2 3">
    <name type="scientific">Blautia producta</name>
    <dbReference type="NCBI Taxonomy" id="33035"/>
    <lineage>
        <taxon>Bacteria</taxon>
        <taxon>Bacillati</taxon>
        <taxon>Bacillota</taxon>
        <taxon>Clostridia</taxon>
        <taxon>Lachnospirales</taxon>
        <taxon>Lachnospiraceae</taxon>
        <taxon>Blautia</taxon>
    </lineage>
</organism>
<keyword evidence="1" id="KW-1133">Transmembrane helix</keyword>
<dbReference type="EMBL" id="CP035945">
    <property type="protein sequence ID" value="QBE96855.1"/>
    <property type="molecule type" value="Genomic_DNA"/>
</dbReference>
<dbReference type="AlphaFoldDB" id="A0A4P6LYI8"/>
<feature type="transmembrane region" description="Helical" evidence="1">
    <location>
        <begin position="90"/>
        <end position="110"/>
    </location>
</feature>
<keyword evidence="1" id="KW-0812">Transmembrane</keyword>
<evidence type="ECO:0000313" key="2">
    <source>
        <dbReference type="EMBL" id="QBE96855.1"/>
    </source>
</evidence>